<keyword evidence="11 12" id="KW-0804">Transcription</keyword>
<comment type="catalytic activity">
    <reaction evidence="12">
        <text>ssDNA + n NTP = ssDNA/pppN(pN)n-1 hybrid + (n-1) diphosphate.</text>
        <dbReference type="EC" id="2.7.7.101"/>
    </reaction>
</comment>
<keyword evidence="4 12" id="KW-0548">Nucleotidyltransferase</keyword>
<dbReference type="RefSeq" id="WP_091044523.1">
    <property type="nucleotide sequence ID" value="NZ_FNGF01000001.1"/>
</dbReference>
<dbReference type="STRING" id="380244.SAMN05216298_1274"/>
<organism evidence="16 17">
    <name type="scientific">Glycomyces sambucus</name>
    <dbReference type="NCBI Taxonomy" id="380244"/>
    <lineage>
        <taxon>Bacteria</taxon>
        <taxon>Bacillati</taxon>
        <taxon>Actinomycetota</taxon>
        <taxon>Actinomycetes</taxon>
        <taxon>Glycomycetales</taxon>
        <taxon>Glycomycetaceae</taxon>
        <taxon>Glycomyces</taxon>
    </lineage>
</organism>
<evidence type="ECO:0000256" key="9">
    <source>
        <dbReference type="ARBA" id="ARBA00022842"/>
    </source>
</evidence>
<evidence type="ECO:0000256" key="10">
    <source>
        <dbReference type="ARBA" id="ARBA00023125"/>
    </source>
</evidence>
<comment type="cofactor">
    <cofactor evidence="12 13 14">
        <name>Zn(2+)</name>
        <dbReference type="ChEBI" id="CHEBI:29105"/>
    </cofactor>
    <text evidence="12 13 14">Binds 1 zinc ion per monomer.</text>
</comment>
<dbReference type="InterPro" id="IPR050219">
    <property type="entry name" value="DnaG_primase"/>
</dbReference>
<dbReference type="Pfam" id="PF08278">
    <property type="entry name" value="DnaG_DnaB_bind"/>
    <property type="match status" value="1"/>
</dbReference>
<keyword evidence="9" id="KW-0460">Magnesium</keyword>
<keyword evidence="3 12" id="KW-0808">Transferase</keyword>
<dbReference type="PROSITE" id="PS50880">
    <property type="entry name" value="TOPRIM"/>
    <property type="match status" value="1"/>
</dbReference>
<dbReference type="GO" id="GO:0003899">
    <property type="term" value="F:DNA-directed RNA polymerase activity"/>
    <property type="evidence" value="ECO:0007669"/>
    <property type="project" value="UniProtKB-UniRule"/>
</dbReference>
<comment type="subunit">
    <text evidence="12">Monomer. Interacts with DnaB.</text>
</comment>
<dbReference type="InterPro" id="IPR030846">
    <property type="entry name" value="DnaG_bac"/>
</dbReference>
<dbReference type="Gene3D" id="3.90.980.10">
    <property type="entry name" value="DNA primase, catalytic core, N-terminal domain"/>
    <property type="match status" value="1"/>
</dbReference>
<dbReference type="InterPro" id="IPR013173">
    <property type="entry name" value="DNA_primase_DnaG_DnaB-bd_dom"/>
</dbReference>
<dbReference type="SMART" id="SM00400">
    <property type="entry name" value="ZnF_CHCC"/>
    <property type="match status" value="1"/>
</dbReference>
<evidence type="ECO:0000256" key="1">
    <source>
        <dbReference type="ARBA" id="ARBA00022478"/>
    </source>
</evidence>
<dbReference type="InterPro" id="IPR036977">
    <property type="entry name" value="DNA_primase_Znf_CHC2"/>
</dbReference>
<proteinExistence type="inferred from homology"/>
<dbReference type="SMART" id="SM00493">
    <property type="entry name" value="TOPRIM"/>
    <property type="match status" value="1"/>
</dbReference>
<dbReference type="EMBL" id="FNGF01000001">
    <property type="protein sequence ID" value="SDK70669.1"/>
    <property type="molecule type" value="Genomic_DNA"/>
</dbReference>
<dbReference type="SUPFAM" id="SSF56731">
    <property type="entry name" value="DNA primase core"/>
    <property type="match status" value="1"/>
</dbReference>
<dbReference type="FunFam" id="3.90.980.10:FF:000001">
    <property type="entry name" value="DNA primase"/>
    <property type="match status" value="1"/>
</dbReference>
<evidence type="ECO:0000256" key="6">
    <source>
        <dbReference type="ARBA" id="ARBA00022723"/>
    </source>
</evidence>
<evidence type="ECO:0000256" key="12">
    <source>
        <dbReference type="HAMAP-Rule" id="MF_00974"/>
    </source>
</evidence>
<dbReference type="Gene3D" id="3.40.1360.10">
    <property type="match status" value="1"/>
</dbReference>
<dbReference type="Gene3D" id="3.90.580.10">
    <property type="entry name" value="Zinc finger, CHC2-type domain"/>
    <property type="match status" value="1"/>
</dbReference>
<feature type="zinc finger region" description="CHC2-type" evidence="12 14">
    <location>
        <begin position="41"/>
        <end position="65"/>
    </location>
</feature>
<dbReference type="GO" id="GO:0006269">
    <property type="term" value="P:DNA replication, synthesis of primer"/>
    <property type="evidence" value="ECO:0007669"/>
    <property type="project" value="UniProtKB-UniRule"/>
</dbReference>
<keyword evidence="10 12" id="KW-0238">DNA-binding</keyword>
<dbReference type="FunFam" id="3.90.580.10:FF:000001">
    <property type="entry name" value="DNA primase"/>
    <property type="match status" value="1"/>
</dbReference>
<dbReference type="GO" id="GO:1990077">
    <property type="term" value="C:primosome complex"/>
    <property type="evidence" value="ECO:0007669"/>
    <property type="project" value="UniProtKB-KW"/>
</dbReference>
<keyword evidence="5 12" id="KW-0235">DNA replication</keyword>
<evidence type="ECO:0000313" key="17">
    <source>
        <dbReference type="Proteomes" id="UP000198662"/>
    </source>
</evidence>
<dbReference type="Pfam" id="PF01807">
    <property type="entry name" value="Zn_ribbon_DnaG"/>
    <property type="match status" value="1"/>
</dbReference>
<evidence type="ECO:0000256" key="14">
    <source>
        <dbReference type="PIRSR" id="PIRSR002811-1"/>
    </source>
</evidence>
<dbReference type="InterPro" id="IPR002694">
    <property type="entry name" value="Znf_CHC2"/>
</dbReference>
<dbReference type="InterPro" id="IPR006171">
    <property type="entry name" value="TOPRIM_dom"/>
</dbReference>
<reference evidence="17" key="1">
    <citation type="submission" date="2016-10" db="EMBL/GenBank/DDBJ databases">
        <authorList>
            <person name="Varghese N."/>
            <person name="Submissions S."/>
        </authorList>
    </citation>
    <scope>NUCLEOTIDE SEQUENCE [LARGE SCALE GENOMIC DNA]</scope>
    <source>
        <strain evidence="17">CGMCC 4.3147</strain>
    </source>
</reference>
<dbReference type="InterPro" id="IPR034151">
    <property type="entry name" value="TOPRIM_DnaG_bac"/>
</dbReference>
<dbReference type="Pfam" id="PF08275">
    <property type="entry name" value="DNAG_N"/>
    <property type="match status" value="1"/>
</dbReference>
<dbReference type="InterPro" id="IPR006295">
    <property type="entry name" value="DNA_primase_DnaG"/>
</dbReference>
<keyword evidence="8 12" id="KW-0862">Zinc</keyword>
<name>A0A1G9E3K1_9ACTN</name>
<keyword evidence="2 12" id="KW-0639">Primosome</keyword>
<dbReference type="SMART" id="SM00766">
    <property type="entry name" value="DnaG_DnaB_bind"/>
    <property type="match status" value="1"/>
</dbReference>
<dbReference type="SUPFAM" id="SSF57783">
    <property type="entry name" value="Zinc beta-ribbon"/>
    <property type="match status" value="1"/>
</dbReference>
<evidence type="ECO:0000256" key="13">
    <source>
        <dbReference type="PIRNR" id="PIRNR002811"/>
    </source>
</evidence>
<dbReference type="EC" id="2.7.7.101" evidence="12"/>
<keyword evidence="1 12" id="KW-0240">DNA-directed RNA polymerase</keyword>
<evidence type="ECO:0000256" key="4">
    <source>
        <dbReference type="ARBA" id="ARBA00022695"/>
    </source>
</evidence>
<dbReference type="GO" id="GO:0008270">
    <property type="term" value="F:zinc ion binding"/>
    <property type="evidence" value="ECO:0007669"/>
    <property type="project" value="UniProtKB-UniRule"/>
</dbReference>
<feature type="domain" description="Toprim" evidence="15">
    <location>
        <begin position="266"/>
        <end position="352"/>
    </location>
</feature>
<dbReference type="InterPro" id="IPR019475">
    <property type="entry name" value="DNA_primase_DnaB-bd"/>
</dbReference>
<dbReference type="NCBIfam" id="TIGR01391">
    <property type="entry name" value="dnaG"/>
    <property type="match status" value="1"/>
</dbReference>
<comment type="similarity">
    <text evidence="12 13">Belongs to the DnaG primase family.</text>
</comment>
<dbReference type="GO" id="GO:0000428">
    <property type="term" value="C:DNA-directed RNA polymerase complex"/>
    <property type="evidence" value="ECO:0007669"/>
    <property type="project" value="UniProtKB-KW"/>
</dbReference>
<dbReference type="OrthoDB" id="9803773at2"/>
<evidence type="ECO:0000259" key="15">
    <source>
        <dbReference type="PROSITE" id="PS50880"/>
    </source>
</evidence>
<dbReference type="PIRSF" id="PIRSF002811">
    <property type="entry name" value="DnaG"/>
    <property type="match status" value="1"/>
</dbReference>
<dbReference type="CDD" id="cd03364">
    <property type="entry name" value="TOPRIM_DnaG_primases"/>
    <property type="match status" value="1"/>
</dbReference>
<evidence type="ECO:0000256" key="3">
    <source>
        <dbReference type="ARBA" id="ARBA00022679"/>
    </source>
</evidence>
<dbReference type="PANTHER" id="PTHR30313">
    <property type="entry name" value="DNA PRIMASE"/>
    <property type="match status" value="1"/>
</dbReference>
<dbReference type="PANTHER" id="PTHR30313:SF2">
    <property type="entry name" value="DNA PRIMASE"/>
    <property type="match status" value="1"/>
</dbReference>
<dbReference type="InterPro" id="IPR013264">
    <property type="entry name" value="DNAG_N"/>
</dbReference>
<comment type="domain">
    <text evidence="12">Contains an N-terminal zinc-binding domain, a central core domain that contains the primase activity, and a C-terminal DnaB-binding domain.</text>
</comment>
<sequence>MAGRIRDADIQLVRERVDIAEVIGERVTLRNAGGGNLKGLCPFHDERSPSFNVTPARGVYHCFGCGVGGDAITFLTELDGLTFVEAVERLAGKAGLKLTYEDVDGRPQRGPSGQPGLKQRLLDAHTAAAEFYTGKLLSPEAMTARRFLADRGFDRDAAATFGCGYAPDAWDAAAKHLRAKGFTAEELTQAGLAKPSRSGSLIDRFRRRLVWPIRDSSGAVIGFGARKLFDDDQGPKYLNTPETPLYKKSQVLYGIDLARKEIAKTGRVVIVEGYTDVMACHLAGVPMAVATCGTAFGAEHIRVLRRFLFDSESADGRIIFTFDGDEAGQRAALKAFDEEQRFVSQTYIAVTPGGQDPCELRQSAGDAAVRELIERHTPLVQFAIERAIAKHDLDTAEGRLHATRAIAPLLARVKDRGLVDEYIGVYAGRLGKEKAELRRAVQGAAAGQAPAEAPVQPRRETRADSMQLRAQREVLKVALQQPQVAGPYFDAVDAAPFTDPNYRAVREAVAAAGGAAHAAAGPNWVAAVQSACTEIAAGALVSELAVEELRLAGEPDALYVRTILARIQRPVVEAEVADLKRRLQRINPSTDKDQYMTLFGQLMGLEQHVRSLRDQAANAVE</sequence>
<keyword evidence="7 12" id="KW-0863">Zinc-finger</keyword>
<dbReference type="AlphaFoldDB" id="A0A1G9E3K1"/>
<evidence type="ECO:0000256" key="7">
    <source>
        <dbReference type="ARBA" id="ARBA00022771"/>
    </source>
</evidence>
<dbReference type="InterPro" id="IPR037068">
    <property type="entry name" value="DNA_primase_core_N_sf"/>
</dbReference>
<keyword evidence="6 12" id="KW-0479">Metal-binding</keyword>
<evidence type="ECO:0000256" key="11">
    <source>
        <dbReference type="ARBA" id="ARBA00023163"/>
    </source>
</evidence>
<gene>
    <name evidence="12" type="primary">dnaG</name>
    <name evidence="16" type="ORF">SAMN05216298_1274</name>
</gene>
<evidence type="ECO:0000313" key="16">
    <source>
        <dbReference type="EMBL" id="SDK70669.1"/>
    </source>
</evidence>
<keyword evidence="17" id="KW-1185">Reference proteome</keyword>
<protein>
    <recommendedName>
        <fullName evidence="12 13">DNA primase</fullName>
        <ecNumber evidence="12">2.7.7.101</ecNumber>
    </recommendedName>
</protein>
<dbReference type="GO" id="GO:0003677">
    <property type="term" value="F:DNA binding"/>
    <property type="evidence" value="ECO:0007669"/>
    <property type="project" value="UniProtKB-KW"/>
</dbReference>
<evidence type="ECO:0000256" key="8">
    <source>
        <dbReference type="ARBA" id="ARBA00022833"/>
    </source>
</evidence>
<dbReference type="GO" id="GO:0005737">
    <property type="term" value="C:cytoplasm"/>
    <property type="evidence" value="ECO:0007669"/>
    <property type="project" value="TreeGrafter"/>
</dbReference>
<evidence type="ECO:0000256" key="2">
    <source>
        <dbReference type="ARBA" id="ARBA00022515"/>
    </source>
</evidence>
<accession>A0A1G9E3K1</accession>
<dbReference type="Pfam" id="PF13662">
    <property type="entry name" value="Toprim_4"/>
    <property type="match status" value="1"/>
</dbReference>
<comment type="function">
    <text evidence="12 13">RNA polymerase that catalyzes the synthesis of short RNA molecules used as primers for DNA polymerase during DNA replication.</text>
</comment>
<dbReference type="Pfam" id="PF10410">
    <property type="entry name" value="DnaB_bind"/>
    <property type="match status" value="1"/>
</dbReference>
<dbReference type="Proteomes" id="UP000198662">
    <property type="component" value="Unassembled WGS sequence"/>
</dbReference>
<evidence type="ECO:0000256" key="5">
    <source>
        <dbReference type="ARBA" id="ARBA00022705"/>
    </source>
</evidence>
<dbReference type="HAMAP" id="MF_00974">
    <property type="entry name" value="DNA_primase_DnaG"/>
    <property type="match status" value="1"/>
</dbReference>